<gene>
    <name evidence="2" type="ORF">RGQ29_026069</name>
</gene>
<keyword evidence="1" id="KW-1133">Transmembrane helix</keyword>
<reference evidence="2 3" key="1">
    <citation type="journal article" date="2023" name="G3 (Bethesda)">
        <title>A haplotype-resolved chromosome-scale genome for Quercus rubra L. provides insights into the genetics of adaptive traits for red oak species.</title>
        <authorList>
            <person name="Kapoor B."/>
            <person name="Jenkins J."/>
            <person name="Schmutz J."/>
            <person name="Zhebentyayeva T."/>
            <person name="Kuelheim C."/>
            <person name="Coggeshall M."/>
            <person name="Heim C."/>
            <person name="Lasky J.R."/>
            <person name="Leites L."/>
            <person name="Islam-Faridi N."/>
            <person name="Romero-Severson J."/>
            <person name="DeLeo V.L."/>
            <person name="Lucas S.M."/>
            <person name="Lazic D."/>
            <person name="Gailing O."/>
            <person name="Carlson J."/>
            <person name="Staton M."/>
        </authorList>
    </citation>
    <scope>NUCLEOTIDE SEQUENCE [LARGE SCALE GENOMIC DNA]</scope>
    <source>
        <strain evidence="2">Pseudo-F2</strain>
    </source>
</reference>
<proteinExistence type="predicted"/>
<evidence type="ECO:0000313" key="3">
    <source>
        <dbReference type="Proteomes" id="UP001324115"/>
    </source>
</evidence>
<accession>A0AAN7EZX5</accession>
<dbReference type="EMBL" id="JAXUIC010000007">
    <property type="protein sequence ID" value="KAK4583127.1"/>
    <property type="molecule type" value="Genomic_DNA"/>
</dbReference>
<dbReference type="Proteomes" id="UP001324115">
    <property type="component" value="Unassembled WGS sequence"/>
</dbReference>
<feature type="transmembrane region" description="Helical" evidence="1">
    <location>
        <begin position="162"/>
        <end position="180"/>
    </location>
</feature>
<evidence type="ECO:0000256" key="1">
    <source>
        <dbReference type="SAM" id="Phobius"/>
    </source>
</evidence>
<keyword evidence="3" id="KW-1185">Reference proteome</keyword>
<keyword evidence="1" id="KW-0812">Transmembrane</keyword>
<organism evidence="2 3">
    <name type="scientific">Quercus rubra</name>
    <name type="common">Northern red oak</name>
    <name type="synonym">Quercus borealis</name>
    <dbReference type="NCBI Taxonomy" id="3512"/>
    <lineage>
        <taxon>Eukaryota</taxon>
        <taxon>Viridiplantae</taxon>
        <taxon>Streptophyta</taxon>
        <taxon>Embryophyta</taxon>
        <taxon>Tracheophyta</taxon>
        <taxon>Spermatophyta</taxon>
        <taxon>Magnoliopsida</taxon>
        <taxon>eudicotyledons</taxon>
        <taxon>Gunneridae</taxon>
        <taxon>Pentapetalae</taxon>
        <taxon>rosids</taxon>
        <taxon>fabids</taxon>
        <taxon>Fagales</taxon>
        <taxon>Fagaceae</taxon>
        <taxon>Quercus</taxon>
    </lineage>
</organism>
<keyword evidence="1" id="KW-0472">Membrane</keyword>
<feature type="transmembrane region" description="Helical" evidence="1">
    <location>
        <begin position="138"/>
        <end position="156"/>
    </location>
</feature>
<evidence type="ECO:0000313" key="2">
    <source>
        <dbReference type="EMBL" id="KAK4583127.1"/>
    </source>
</evidence>
<dbReference type="PANTHER" id="PTHR34741">
    <property type="entry name" value="IMAP FAMILY MEMBER 1, PUTATIVE-RELATED"/>
    <property type="match status" value="1"/>
</dbReference>
<name>A0AAN7EZX5_QUERU</name>
<sequence length="181" mass="19584">MANPVKLFIVPIIQLFSKIYPQLPRPSTSAEAVDSEVAAPLPAGDNAVDQAEAAGNGANKQAQEAGLGLVHHMEWAEIVIGFCLAWAIDIALLSVQEHSQLPVPFHLFSLAILLAFASTVVGKFINPKFFLTVQVLEKCGVFFTVTAFFIAITIPFPFCLKFTSWAVYVISALAILICSCF</sequence>
<feature type="transmembrane region" description="Helical" evidence="1">
    <location>
        <begin position="107"/>
        <end position="126"/>
    </location>
</feature>
<feature type="transmembrane region" description="Helical" evidence="1">
    <location>
        <begin position="75"/>
        <end position="95"/>
    </location>
</feature>
<dbReference type="AlphaFoldDB" id="A0AAN7EZX5"/>
<dbReference type="PANTHER" id="PTHR34741:SF2">
    <property type="entry name" value="VESICLE TRANSPORT PROTEIN"/>
    <property type="match status" value="1"/>
</dbReference>
<protein>
    <submittedName>
        <fullName evidence="2">Uncharacterized protein</fullName>
    </submittedName>
</protein>
<comment type="caution">
    <text evidence="2">The sequence shown here is derived from an EMBL/GenBank/DDBJ whole genome shotgun (WGS) entry which is preliminary data.</text>
</comment>